<evidence type="ECO:0000259" key="5">
    <source>
        <dbReference type="PROSITE" id="PS50850"/>
    </source>
</evidence>
<proteinExistence type="predicted"/>
<dbReference type="InterPro" id="IPR036259">
    <property type="entry name" value="MFS_trans_sf"/>
</dbReference>
<feature type="transmembrane region" description="Helical" evidence="4">
    <location>
        <begin position="303"/>
        <end position="322"/>
    </location>
</feature>
<feature type="transmembrane region" description="Helical" evidence="4">
    <location>
        <begin position="93"/>
        <end position="110"/>
    </location>
</feature>
<feature type="transmembrane region" description="Helical" evidence="4">
    <location>
        <begin position="328"/>
        <end position="351"/>
    </location>
</feature>
<keyword evidence="7" id="KW-1185">Reference proteome</keyword>
<dbReference type="OrthoDB" id="146345at2"/>
<keyword evidence="3 4" id="KW-0472">Membrane</keyword>
<dbReference type="SUPFAM" id="SSF103473">
    <property type="entry name" value="MFS general substrate transporter"/>
    <property type="match status" value="1"/>
</dbReference>
<feature type="transmembrane region" description="Helical" evidence="4">
    <location>
        <begin position="393"/>
        <end position="412"/>
    </location>
</feature>
<dbReference type="CDD" id="cd17355">
    <property type="entry name" value="MFS_YcxA_like"/>
    <property type="match status" value="1"/>
</dbReference>
<reference evidence="7" key="1">
    <citation type="submission" date="2017-10" db="EMBL/GenBank/DDBJ databases">
        <authorList>
            <person name="Toshchakov S.V."/>
            <person name="Goeva M.A."/>
        </authorList>
    </citation>
    <scope>NUCLEOTIDE SEQUENCE [LARGE SCALE GENOMIC DNA]</scope>
    <source>
        <strain evidence="7">JR1/69-1-13</strain>
    </source>
</reference>
<dbReference type="PANTHER" id="PTHR11360">
    <property type="entry name" value="MONOCARBOXYLATE TRANSPORTER"/>
    <property type="match status" value="1"/>
</dbReference>
<feature type="transmembrane region" description="Helical" evidence="4">
    <location>
        <begin position="179"/>
        <end position="200"/>
    </location>
</feature>
<evidence type="ECO:0000256" key="3">
    <source>
        <dbReference type="ARBA" id="ARBA00023136"/>
    </source>
</evidence>
<gene>
    <name evidence="6" type="ORF">CR165_02685</name>
</gene>
<feature type="transmembrane region" description="Helical" evidence="4">
    <location>
        <begin position="271"/>
        <end position="291"/>
    </location>
</feature>
<comment type="caution">
    <text evidence="6">The sequence shown here is derived from an EMBL/GenBank/DDBJ whole genome shotgun (WGS) entry which is preliminary data.</text>
</comment>
<dbReference type="EMBL" id="PDOA01000001">
    <property type="protein sequence ID" value="PWC30823.1"/>
    <property type="molecule type" value="Genomic_DNA"/>
</dbReference>
<sequence length="423" mass="43767">MPPEPNAAQGASPGALPGRRLSPMMILVLCGVGAAALAMGLRQSFGLFLAPMTAANGWTASGFAFAIALQVLVNGISQPLCGQLADRIGGRNVIIGGAVLYMLGILGMALSDGLPLFTFFAGLVMGVAVSAAGMPVIMASMTRLLPESQRGRATGLGTAGSSFGQFLVVPLAGFGIAGFGWQGALLVMAGAALLMVPLALPLNDRPAPPPTTAAGRAAAAAEETAGQTLRRAFRSTSFWCLFFGFFVCGLHVSFLAVHLPGFVASCHLPSYVGAGAISLIGLFNVAGSLISGELTQKWRRRELLVAIYASRAVLMTIFFLAPKTTGTVLAFSAVMGVLWLSTVPPTVALCARNFGMRWLATVFGLVFLGHQIGGFTGAWLGGLIFDRTGSYDLMWIISILAGVFAALVHLPIRDAARPAAVPA</sequence>
<dbReference type="InterPro" id="IPR050327">
    <property type="entry name" value="Proton-linked_MCT"/>
</dbReference>
<feature type="transmembrane region" description="Helical" evidence="4">
    <location>
        <begin position="358"/>
        <end position="381"/>
    </location>
</feature>
<feature type="transmembrane region" description="Helical" evidence="4">
    <location>
        <begin position="116"/>
        <end position="141"/>
    </location>
</feature>
<evidence type="ECO:0000256" key="2">
    <source>
        <dbReference type="ARBA" id="ARBA00022989"/>
    </source>
</evidence>
<keyword evidence="1 4" id="KW-0812">Transmembrane</keyword>
<dbReference type="AlphaFoldDB" id="A0A2U1VAA4"/>
<dbReference type="InterPro" id="IPR020846">
    <property type="entry name" value="MFS_dom"/>
</dbReference>
<protein>
    <submittedName>
        <fullName evidence="6">MFS transporter</fullName>
    </submittedName>
</protein>
<dbReference type="Gene3D" id="1.20.1250.20">
    <property type="entry name" value="MFS general substrate transporter like domains"/>
    <property type="match status" value="2"/>
</dbReference>
<feature type="transmembrane region" description="Helical" evidence="4">
    <location>
        <begin position="47"/>
        <end position="72"/>
    </location>
</feature>
<dbReference type="Proteomes" id="UP000245048">
    <property type="component" value="Unassembled WGS sequence"/>
</dbReference>
<feature type="transmembrane region" description="Helical" evidence="4">
    <location>
        <begin position="21"/>
        <end position="41"/>
    </location>
</feature>
<organism evidence="6 7">
    <name type="scientific">Teichococcus aestuarii</name>
    <dbReference type="NCBI Taxonomy" id="568898"/>
    <lineage>
        <taxon>Bacteria</taxon>
        <taxon>Pseudomonadati</taxon>
        <taxon>Pseudomonadota</taxon>
        <taxon>Alphaproteobacteria</taxon>
        <taxon>Acetobacterales</taxon>
        <taxon>Roseomonadaceae</taxon>
        <taxon>Roseomonas</taxon>
    </lineage>
</organism>
<dbReference type="GO" id="GO:0022857">
    <property type="term" value="F:transmembrane transporter activity"/>
    <property type="evidence" value="ECO:0007669"/>
    <property type="project" value="InterPro"/>
</dbReference>
<dbReference type="RefSeq" id="WP_109515394.1">
    <property type="nucleotide sequence ID" value="NZ_PDOA01000001.1"/>
</dbReference>
<accession>A0A2U1VAA4</accession>
<dbReference type="InterPro" id="IPR011701">
    <property type="entry name" value="MFS"/>
</dbReference>
<evidence type="ECO:0000313" key="7">
    <source>
        <dbReference type="Proteomes" id="UP000245048"/>
    </source>
</evidence>
<feature type="transmembrane region" description="Helical" evidence="4">
    <location>
        <begin position="238"/>
        <end position="259"/>
    </location>
</feature>
<dbReference type="PANTHER" id="PTHR11360:SF284">
    <property type="entry name" value="EG:103B4.3 PROTEIN-RELATED"/>
    <property type="match status" value="1"/>
</dbReference>
<keyword evidence="2 4" id="KW-1133">Transmembrane helix</keyword>
<dbReference type="PROSITE" id="PS50850">
    <property type="entry name" value="MFS"/>
    <property type="match status" value="1"/>
</dbReference>
<dbReference type="Pfam" id="PF07690">
    <property type="entry name" value="MFS_1"/>
    <property type="match status" value="1"/>
</dbReference>
<evidence type="ECO:0000256" key="1">
    <source>
        <dbReference type="ARBA" id="ARBA00022692"/>
    </source>
</evidence>
<feature type="transmembrane region" description="Helical" evidence="4">
    <location>
        <begin position="153"/>
        <end position="173"/>
    </location>
</feature>
<evidence type="ECO:0000256" key="4">
    <source>
        <dbReference type="SAM" id="Phobius"/>
    </source>
</evidence>
<feature type="domain" description="Major facilitator superfamily (MFS) profile" evidence="5">
    <location>
        <begin position="24"/>
        <end position="416"/>
    </location>
</feature>
<evidence type="ECO:0000313" key="6">
    <source>
        <dbReference type="EMBL" id="PWC30823.1"/>
    </source>
</evidence>
<name>A0A2U1VAA4_9PROT</name>